<evidence type="ECO:0000256" key="5">
    <source>
        <dbReference type="ARBA" id="ARBA00022705"/>
    </source>
</evidence>
<dbReference type="GO" id="GO:0005737">
    <property type="term" value="C:cytoplasm"/>
    <property type="evidence" value="ECO:0007669"/>
    <property type="project" value="UniProtKB-SubCell"/>
</dbReference>
<dbReference type="CDD" id="cd06127">
    <property type="entry name" value="DEDDh"/>
    <property type="match status" value="1"/>
</dbReference>
<comment type="similarity">
    <text evidence="11">Belongs to the DNA polymerase type-C family. PolC subfamily.</text>
</comment>
<dbReference type="EMBL" id="JADCKB010000002">
    <property type="protein sequence ID" value="MBE5039205.1"/>
    <property type="molecule type" value="Genomic_DNA"/>
</dbReference>
<keyword evidence="3 11" id="KW-0808">Transferase</keyword>
<keyword evidence="5 11" id="KW-0235">DNA replication</keyword>
<dbReference type="Pfam" id="PF14579">
    <property type="entry name" value="HHH_6"/>
    <property type="match status" value="1"/>
</dbReference>
<evidence type="ECO:0000256" key="12">
    <source>
        <dbReference type="SAM" id="MobiDB-lite"/>
    </source>
</evidence>
<reference evidence="15" key="1">
    <citation type="submission" date="2020-10" db="EMBL/GenBank/DDBJ databases">
        <title>ChiBAC.</title>
        <authorList>
            <person name="Zenner C."/>
            <person name="Hitch T.C.A."/>
            <person name="Clavel T."/>
        </authorList>
    </citation>
    <scope>NUCLEOTIDE SEQUENCE</scope>
    <source>
        <strain evidence="15">DSM 107454</strain>
    </source>
</reference>
<dbReference type="GO" id="GO:0008408">
    <property type="term" value="F:3'-5' exonuclease activity"/>
    <property type="evidence" value="ECO:0007669"/>
    <property type="project" value="UniProtKB-UniRule"/>
</dbReference>
<dbReference type="Pfam" id="PF17657">
    <property type="entry name" value="DNA_pol3_finger"/>
    <property type="match status" value="1"/>
</dbReference>
<dbReference type="Gene3D" id="2.40.50.140">
    <property type="entry name" value="Nucleic acid-binding proteins"/>
    <property type="match status" value="1"/>
</dbReference>
<dbReference type="RefSeq" id="WP_226391768.1">
    <property type="nucleotide sequence ID" value="NZ_JADCKB010000002.1"/>
</dbReference>
<evidence type="ECO:0000256" key="3">
    <source>
        <dbReference type="ARBA" id="ARBA00022679"/>
    </source>
</evidence>
<dbReference type="NCBIfam" id="NF001688">
    <property type="entry name" value="PRK00448.1"/>
    <property type="match status" value="1"/>
</dbReference>
<dbReference type="Gene3D" id="3.20.20.140">
    <property type="entry name" value="Metal-dependent hydrolases"/>
    <property type="match status" value="1"/>
</dbReference>
<dbReference type="GO" id="GO:0003677">
    <property type="term" value="F:DNA binding"/>
    <property type="evidence" value="ECO:0007669"/>
    <property type="project" value="UniProtKB-UniRule"/>
</dbReference>
<keyword evidence="6 11" id="KW-0540">Nuclease</keyword>
<keyword evidence="9 11" id="KW-0239">DNA-directed DNA polymerase</keyword>
<keyword evidence="4 11" id="KW-0548">Nucleotidyltransferase</keyword>
<dbReference type="InterPro" id="IPR036397">
    <property type="entry name" value="RNaseH_sf"/>
</dbReference>
<feature type="region of interest" description="Disordered" evidence="12">
    <location>
        <begin position="176"/>
        <end position="203"/>
    </location>
</feature>
<dbReference type="CDD" id="cd07435">
    <property type="entry name" value="PHP_PolIIIA_POLC"/>
    <property type="match status" value="1"/>
</dbReference>
<dbReference type="PANTHER" id="PTHR32294">
    <property type="entry name" value="DNA POLYMERASE III SUBUNIT ALPHA"/>
    <property type="match status" value="1"/>
</dbReference>
<evidence type="ECO:0000259" key="14">
    <source>
        <dbReference type="SMART" id="SM00481"/>
    </source>
</evidence>
<dbReference type="Pfam" id="PF02811">
    <property type="entry name" value="PHP"/>
    <property type="match status" value="2"/>
</dbReference>
<proteinExistence type="inferred from homology"/>
<dbReference type="SMART" id="SM00481">
    <property type="entry name" value="POLIIIAc"/>
    <property type="match status" value="1"/>
</dbReference>
<comment type="catalytic activity">
    <reaction evidence="10 11">
        <text>DNA(n) + a 2'-deoxyribonucleoside 5'-triphosphate = DNA(n+1) + diphosphate</text>
        <dbReference type="Rhea" id="RHEA:22508"/>
        <dbReference type="Rhea" id="RHEA-COMP:17339"/>
        <dbReference type="Rhea" id="RHEA-COMP:17340"/>
        <dbReference type="ChEBI" id="CHEBI:33019"/>
        <dbReference type="ChEBI" id="CHEBI:61560"/>
        <dbReference type="ChEBI" id="CHEBI:173112"/>
        <dbReference type="EC" id="2.7.7.7"/>
    </reaction>
</comment>
<dbReference type="InterPro" id="IPR012337">
    <property type="entry name" value="RNaseH-like_sf"/>
</dbReference>
<evidence type="ECO:0000256" key="7">
    <source>
        <dbReference type="ARBA" id="ARBA00022801"/>
    </source>
</evidence>
<dbReference type="Pfam" id="PF07733">
    <property type="entry name" value="DNA_pol3_alpha"/>
    <property type="match status" value="1"/>
</dbReference>
<dbReference type="InterPro" id="IPR044923">
    <property type="entry name" value="PolC_middle_finger_sf"/>
</dbReference>
<dbReference type="EC" id="2.7.7.7" evidence="11"/>
<dbReference type="InterPro" id="IPR006308">
    <property type="entry name" value="Pol_III_a_PolC-type_gram_pos"/>
</dbReference>
<accession>A0A9D5R7U1</accession>
<comment type="subcellular location">
    <subcellularLocation>
        <location evidence="11">Cytoplasm</location>
    </subcellularLocation>
</comment>
<dbReference type="Pfam" id="PF00929">
    <property type="entry name" value="RNase_T"/>
    <property type="match status" value="1"/>
</dbReference>
<evidence type="ECO:0000313" key="16">
    <source>
        <dbReference type="Proteomes" id="UP000806542"/>
    </source>
</evidence>
<dbReference type="Gene3D" id="3.30.1900.20">
    <property type="match status" value="2"/>
</dbReference>
<dbReference type="Gene3D" id="3.30.420.10">
    <property type="entry name" value="Ribonuclease H-like superfamily/Ribonuclease H"/>
    <property type="match status" value="1"/>
</dbReference>
<evidence type="ECO:0000256" key="1">
    <source>
        <dbReference type="ARBA" id="ARBA00003452"/>
    </source>
</evidence>
<evidence type="ECO:0000256" key="8">
    <source>
        <dbReference type="ARBA" id="ARBA00022839"/>
    </source>
</evidence>
<dbReference type="Gene3D" id="6.10.140.1510">
    <property type="match status" value="1"/>
</dbReference>
<keyword evidence="7 11" id="KW-0378">Hydrolase</keyword>
<dbReference type="InterPro" id="IPR011708">
    <property type="entry name" value="DNA_pol3_alpha_NTPase_dom"/>
</dbReference>
<evidence type="ECO:0000256" key="11">
    <source>
        <dbReference type="HAMAP-Rule" id="MF_00356"/>
    </source>
</evidence>
<comment type="caution">
    <text evidence="15">The sequence shown here is derived from an EMBL/GenBank/DDBJ whole genome shotgun (WGS) entry which is preliminary data.</text>
</comment>
<dbReference type="PANTHER" id="PTHR32294:SF5">
    <property type="entry name" value="DNA POLYMERASE III POLC-TYPE"/>
    <property type="match status" value="1"/>
</dbReference>
<evidence type="ECO:0000256" key="2">
    <source>
        <dbReference type="ARBA" id="ARBA00022490"/>
    </source>
</evidence>
<organism evidence="15 16">
    <name type="scientific">Ructibacterium gallinarum</name>
    <dbReference type="NCBI Taxonomy" id="2779355"/>
    <lineage>
        <taxon>Bacteria</taxon>
        <taxon>Bacillati</taxon>
        <taxon>Bacillota</taxon>
        <taxon>Clostridia</taxon>
        <taxon>Eubacteriales</taxon>
        <taxon>Oscillospiraceae</taxon>
        <taxon>Ructibacterium</taxon>
    </lineage>
</organism>
<dbReference type="HAMAP" id="MF_00356">
    <property type="entry name" value="DNApol_PolC"/>
    <property type="match status" value="1"/>
</dbReference>
<evidence type="ECO:0000256" key="4">
    <source>
        <dbReference type="ARBA" id="ARBA00022695"/>
    </source>
</evidence>
<sequence>MKTGILDLFDKVTVTEAFAQTLEKTVLNRCDLYLQENRAEIELSAPAFLDRRELFAYQDAVEKVYHLKKLDFCLRYPGLAPTKAYFEDLLAAFLQDNSACRSCLDGAEIAFADGQLTVSRIRGGEDLLRQRQFTEKIITTTREETGTEITISLSFDTIDMEAYLENREKDTQRLAEQAAAVRGSAPASSAKSDGGSKPVSGTVYGKPITKENMAIIDMTEGMKGCVVEGEVISAEVRELKRNNRLTGNAVIDFDIGDDSWACSCSLFGKTERMAKAMKAVAEGQRLKIQGDYEVDDYAHKPLLKISAIELLDPLPMRQDNAPEKRVELHLHTKMSAMDAVTSATDLIKRAAKWGHKAIAITDHGVAQAFPEAHKAASAVRKSGQDFKVLYGVEGYLINDTESAAHSLASLDKKGAYIVFDIETTGLSASKNQITEIGAVRVENGEMKETFSQLINPLCPIPAEITRLTGISDDMVADQPPIDQVLPRFLEFCGDTPVVAHNAGFDTGFIRQKATERGLAFHNKIIDTLRLSRELFPQHAKHSLDAVAKRLDVSLENHHRAVDDATATAEIFLKFLDMIHDQYGDVQEVNIDTRPSLIKNPKYHIILLAQNYTGLKNLYRLISKSNLKYFYRKPVMPKSVIQKFREGIIIGSACEAGELYRAMLAGKSKGELEEIASFYDYLEIQPLGNNQFMVRNGTVPDENALKDLNRRIVEIGDKLGIPTAATCDVHFMDPKDEVYRRVLMGAQGFEDADQQAPLYFRTTEEMLEEFSYLGQEKAKEVVITNPNKIADRIENIQPVKDGSYPPSIENCEQDLVDMCHKKAHKIYGDVLPRVVQERMDKELDCIVKYGYSVMYMIAHKLVKKSNEAGYLVGSRGSVGSSFAAFLSDITEVNALCPHYVCPNPDCKHSEFFEHGEYAVGPDMPDKNCPECGTLMRKDGLTIPFETFLGFKGDKVPDIDLNFSGEYQATAHKYVGELFGDEYVFKAGTIGTVAEKTAYGFAKKYYELKGIDAPDAELKRVSKGMIDVKRTTGQHPGGIIVCPKTMDIHDFCPIQHPADKKDSDIITTHFDFHSIHDNLLKLDILGHDDPSTIRMLEDLTGVNAMEIPLDDKKTMSLFSSTEALGIKPSQIGSEVGTLGVPEFGTSFVRQMLVDTKPSTFVELLIISGLSHGTDVWLNNAQDLIKAKKATLSEVIGLRDDIMVFLIQHGLEPSLAFKIMEFVRKGRAAKEGMPPEYEEAIKAQPTIPDWYLDSCKKIKYMFPKAHAAAYVMMAVRIAYFKVYYPVEFYIAYFTVRADLFDAALMTQGAGKVRDEMRKLTLKGNSMTANEKSLYTILEICLEMYERGIDFLPVDLYRSHARKFQKVGNSILPPLNAFAGVGDAAADAIMEAAKEGPFLSCDDLKNRAGINKAVIETLSANGVLRGLPESSQISLFDMLQA</sequence>
<name>A0A9D5R7U1_9FIRM</name>
<dbReference type="InterPro" id="IPR040982">
    <property type="entry name" value="DNA_pol3_finger"/>
</dbReference>
<dbReference type="InterPro" id="IPR006054">
    <property type="entry name" value="DnaQ"/>
</dbReference>
<dbReference type="SUPFAM" id="SSF53098">
    <property type="entry name" value="Ribonuclease H-like"/>
    <property type="match status" value="1"/>
</dbReference>
<gene>
    <name evidence="11" type="primary">polC</name>
    <name evidence="15" type="ORF">INF28_01810</name>
</gene>
<dbReference type="SUPFAM" id="SSF81585">
    <property type="entry name" value="PsbU/PolX domain-like"/>
    <property type="match status" value="1"/>
</dbReference>
<dbReference type="NCBIfam" id="TIGR00573">
    <property type="entry name" value="dnaq"/>
    <property type="match status" value="1"/>
</dbReference>
<evidence type="ECO:0000256" key="10">
    <source>
        <dbReference type="ARBA" id="ARBA00049244"/>
    </source>
</evidence>
<keyword evidence="2 11" id="KW-0963">Cytoplasm</keyword>
<evidence type="ECO:0000259" key="13">
    <source>
        <dbReference type="SMART" id="SM00479"/>
    </source>
</evidence>
<protein>
    <recommendedName>
        <fullName evidence="11">DNA polymerase III PolC-type</fullName>
        <shortName evidence="11">PolIII</shortName>
        <ecNumber evidence="11">2.7.7.7</ecNumber>
    </recommendedName>
</protein>
<dbReference type="FunFam" id="3.30.420.10:FF:000045">
    <property type="entry name" value="3'-5' exonuclease DinG"/>
    <property type="match status" value="1"/>
</dbReference>
<feature type="domain" description="Exonuclease" evidence="13">
    <location>
        <begin position="415"/>
        <end position="580"/>
    </location>
</feature>
<dbReference type="Gene3D" id="1.10.150.870">
    <property type="match status" value="1"/>
</dbReference>
<dbReference type="InterPro" id="IPR012340">
    <property type="entry name" value="NA-bd_OB-fold"/>
</dbReference>
<keyword evidence="16" id="KW-1185">Reference proteome</keyword>
<dbReference type="InterPro" id="IPR029460">
    <property type="entry name" value="DNAPol_HHH"/>
</dbReference>
<dbReference type="SMART" id="SM00479">
    <property type="entry name" value="EXOIII"/>
    <property type="match status" value="1"/>
</dbReference>
<comment type="function">
    <text evidence="1 11">Required for replicative DNA synthesis. This DNA polymerase also exhibits 3' to 5' exonuclease activity.</text>
</comment>
<dbReference type="InterPro" id="IPR003141">
    <property type="entry name" value="Pol/His_phosphatase_N"/>
</dbReference>
<dbReference type="InterPro" id="IPR004805">
    <property type="entry name" value="DnaE2/DnaE/PolC"/>
</dbReference>
<dbReference type="Gene3D" id="1.20.5.140">
    <property type="match status" value="1"/>
</dbReference>
<feature type="domain" description="Polymerase/histidinol phosphatase N-terminal" evidence="14">
    <location>
        <begin position="326"/>
        <end position="398"/>
    </location>
</feature>
<evidence type="ECO:0000256" key="6">
    <source>
        <dbReference type="ARBA" id="ARBA00022722"/>
    </source>
</evidence>
<dbReference type="GO" id="GO:0006261">
    <property type="term" value="P:DNA-templated DNA replication"/>
    <property type="evidence" value="ECO:0007669"/>
    <property type="project" value="UniProtKB-UniRule"/>
</dbReference>
<evidence type="ECO:0000313" key="15">
    <source>
        <dbReference type="EMBL" id="MBE5039205.1"/>
    </source>
</evidence>
<dbReference type="GO" id="GO:0003887">
    <property type="term" value="F:DNA-directed DNA polymerase activity"/>
    <property type="evidence" value="ECO:0007669"/>
    <property type="project" value="UniProtKB-UniRule"/>
</dbReference>
<dbReference type="Proteomes" id="UP000806542">
    <property type="component" value="Unassembled WGS sequence"/>
</dbReference>
<dbReference type="InterPro" id="IPR004013">
    <property type="entry name" value="PHP_dom"/>
</dbReference>
<evidence type="ECO:0000256" key="9">
    <source>
        <dbReference type="ARBA" id="ARBA00022932"/>
    </source>
</evidence>
<dbReference type="Gene3D" id="1.10.150.700">
    <property type="entry name" value="PolC, middle finger domain"/>
    <property type="match status" value="1"/>
</dbReference>
<dbReference type="NCBIfam" id="TIGR01405">
    <property type="entry name" value="polC_Gram_pos"/>
    <property type="match status" value="1"/>
</dbReference>
<dbReference type="InterPro" id="IPR013520">
    <property type="entry name" value="Ribonucl_H"/>
</dbReference>
<keyword evidence="8 11" id="KW-0269">Exonuclease</keyword>